<name>A0A0F9CEJ1_9ZZZZ</name>
<accession>A0A0F9CEJ1</accession>
<gene>
    <name evidence="1" type="ORF">LCGC14_2411490</name>
</gene>
<reference evidence="1" key="1">
    <citation type="journal article" date="2015" name="Nature">
        <title>Complex archaea that bridge the gap between prokaryotes and eukaryotes.</title>
        <authorList>
            <person name="Spang A."/>
            <person name="Saw J.H."/>
            <person name="Jorgensen S.L."/>
            <person name="Zaremba-Niedzwiedzka K."/>
            <person name="Martijn J."/>
            <person name="Lind A.E."/>
            <person name="van Eijk R."/>
            <person name="Schleper C."/>
            <person name="Guy L."/>
            <person name="Ettema T.J."/>
        </authorList>
    </citation>
    <scope>NUCLEOTIDE SEQUENCE</scope>
</reference>
<dbReference type="EMBL" id="LAZR01036444">
    <property type="protein sequence ID" value="KKL24822.1"/>
    <property type="molecule type" value="Genomic_DNA"/>
</dbReference>
<protein>
    <submittedName>
        <fullName evidence="1">Uncharacterized protein</fullName>
    </submittedName>
</protein>
<proteinExistence type="predicted"/>
<evidence type="ECO:0000313" key="1">
    <source>
        <dbReference type="EMBL" id="KKL24822.1"/>
    </source>
</evidence>
<feature type="non-terminal residue" evidence="1">
    <location>
        <position position="499"/>
    </location>
</feature>
<organism evidence="1">
    <name type="scientific">marine sediment metagenome</name>
    <dbReference type="NCBI Taxonomy" id="412755"/>
    <lineage>
        <taxon>unclassified sequences</taxon>
        <taxon>metagenomes</taxon>
        <taxon>ecological metagenomes</taxon>
    </lineage>
</organism>
<comment type="caution">
    <text evidence="1">The sequence shown here is derived from an EMBL/GenBank/DDBJ whole genome shotgun (WGS) entry which is preliminary data.</text>
</comment>
<sequence length="499" mass="54924">MARSSPIQESFASGEISQNVRGRVSSEVYDTGLKFCENWTPQVQGSIRTRDGFRYHDDMDPRNSVARLFTYSVGLDQDFIVEVGDAFIIVRDGNTGLQAIGGESTNLVEDPTYQQELTSWTYQWDFYRIDNPVEINILSWQHAEDSFTQQLITQPDFFLVIQIDELMMGPDLRQKILVPTGTDILDHDFLITYLLSMIETNQEDMGVPNMTDCEIVIRIGTTETGTEIREEIIPITDIGPGTISFSFIPGAGVTEYWLGIGARWDSPPNTIPPDNPFLRGPQLYDTFDFKFGPVSINTALPGGSGSPVEFTSPYTTAELLCSHFAMDPGEGELWFTSGNNKVEPYQLTFNGVVWTWTALSAVAGFAAPSPNVWAVDNHPSAVAIRDGRLYLANVPTQRATIWGSKSGDYVDFDGSAAANPEDPLLFPLAVAGRITGLSNRKQLVINTDVSEVVAASSLPGNVIAFNDFGFPNQTDWGSSCVQSVKVGRQTVYASPSNKK</sequence>
<dbReference type="AlphaFoldDB" id="A0A0F9CEJ1"/>